<dbReference type="PANTHER" id="PTHR43163">
    <property type="entry name" value="DIPEPTIDE TRANSPORT SYSTEM PERMEASE PROTEIN DPPB-RELATED"/>
    <property type="match status" value="1"/>
</dbReference>
<dbReference type="Gene3D" id="1.10.3720.10">
    <property type="entry name" value="MetI-like"/>
    <property type="match status" value="1"/>
</dbReference>
<dbReference type="InterPro" id="IPR045621">
    <property type="entry name" value="BPD_transp_1_N"/>
</dbReference>
<dbReference type="EMBL" id="BAAALT010000003">
    <property type="protein sequence ID" value="GAA1782814.1"/>
    <property type="molecule type" value="Genomic_DNA"/>
</dbReference>
<dbReference type="Proteomes" id="UP001500218">
    <property type="component" value="Unassembled WGS sequence"/>
</dbReference>
<dbReference type="RefSeq" id="WP_344125012.1">
    <property type="nucleotide sequence ID" value="NZ_BAAALT010000003.1"/>
</dbReference>
<feature type="transmembrane region" description="Helical" evidence="7">
    <location>
        <begin position="100"/>
        <end position="123"/>
    </location>
</feature>
<feature type="transmembrane region" description="Helical" evidence="7">
    <location>
        <begin position="283"/>
        <end position="309"/>
    </location>
</feature>
<proteinExistence type="inferred from homology"/>
<evidence type="ECO:0000256" key="3">
    <source>
        <dbReference type="ARBA" id="ARBA00022475"/>
    </source>
</evidence>
<feature type="domain" description="ABC transmembrane type-1" evidence="8">
    <location>
        <begin position="96"/>
        <end position="302"/>
    </location>
</feature>
<reference evidence="9 10" key="1">
    <citation type="journal article" date="2019" name="Int. J. Syst. Evol. Microbiol.">
        <title>The Global Catalogue of Microorganisms (GCM) 10K type strain sequencing project: providing services to taxonomists for standard genome sequencing and annotation.</title>
        <authorList>
            <consortium name="The Broad Institute Genomics Platform"/>
            <consortium name="The Broad Institute Genome Sequencing Center for Infectious Disease"/>
            <person name="Wu L."/>
            <person name="Ma J."/>
        </authorList>
    </citation>
    <scope>NUCLEOTIDE SEQUENCE [LARGE SCALE GENOMIC DNA]</scope>
    <source>
        <strain evidence="9 10">JCM 13250</strain>
    </source>
</reference>
<keyword evidence="6 7" id="KW-0472">Membrane</keyword>
<feature type="transmembrane region" description="Helical" evidence="7">
    <location>
        <begin position="176"/>
        <end position="197"/>
    </location>
</feature>
<dbReference type="SUPFAM" id="SSF161098">
    <property type="entry name" value="MetI-like"/>
    <property type="match status" value="1"/>
</dbReference>
<evidence type="ECO:0000256" key="2">
    <source>
        <dbReference type="ARBA" id="ARBA00022448"/>
    </source>
</evidence>
<comment type="caution">
    <text evidence="9">The sequence shown here is derived from an EMBL/GenBank/DDBJ whole genome shotgun (WGS) entry which is preliminary data.</text>
</comment>
<sequence>MIKSMLIRRLAGGLLMLWLISVLVFVTIHLLPGDAVTSLLGHDATPEQFESLTRQLGLDQPLLTQYVTWIKGLFTGEWGSSLVSSLSVSDIVGSRMENTAVLSIMAMLVMGPLAIGIGTLSAIRNGRAFDNVNSVLTLVLSAIPGFAIGVLVIYFFATNVFHWLPAASIIDPEKSVWLQLDLVVAPMIAAVLSMIPYPIRMVRAAMIDVLQSDYIMLARLKGLPERRVIFRHALRNGLGPMIQALALTLLFLTGGIIVVETVFSYPGVGYELVQAVNHRDVPVVQTIVVLLAAICVVINLLADLAVAFATPRLRTKLL</sequence>
<dbReference type="CDD" id="cd06261">
    <property type="entry name" value="TM_PBP2"/>
    <property type="match status" value="1"/>
</dbReference>
<keyword evidence="5 7" id="KW-1133">Transmembrane helix</keyword>
<comment type="subcellular location">
    <subcellularLocation>
        <location evidence="1 7">Cell membrane</location>
        <topology evidence="1 7">Multi-pass membrane protein</topology>
    </subcellularLocation>
</comment>
<dbReference type="Pfam" id="PF19300">
    <property type="entry name" value="BPD_transp_1_N"/>
    <property type="match status" value="1"/>
</dbReference>
<evidence type="ECO:0000256" key="4">
    <source>
        <dbReference type="ARBA" id="ARBA00022692"/>
    </source>
</evidence>
<comment type="similarity">
    <text evidence="7">Belongs to the binding-protein-dependent transport system permease family.</text>
</comment>
<feature type="transmembrane region" description="Helical" evidence="7">
    <location>
        <begin position="244"/>
        <end position="263"/>
    </location>
</feature>
<accession>A0ABN2LBT0</accession>
<name>A0ABN2LBT0_9ACTN</name>
<dbReference type="PANTHER" id="PTHR43163:SF3">
    <property type="entry name" value="PEPTIDE ABC TRANSPORTER PERMEASE PROTEIN"/>
    <property type="match status" value="1"/>
</dbReference>
<evidence type="ECO:0000313" key="9">
    <source>
        <dbReference type="EMBL" id="GAA1782814.1"/>
    </source>
</evidence>
<dbReference type="Pfam" id="PF00528">
    <property type="entry name" value="BPD_transp_1"/>
    <property type="match status" value="1"/>
</dbReference>
<evidence type="ECO:0000256" key="1">
    <source>
        <dbReference type="ARBA" id="ARBA00004651"/>
    </source>
</evidence>
<dbReference type="PROSITE" id="PS50928">
    <property type="entry name" value="ABC_TM1"/>
    <property type="match status" value="1"/>
</dbReference>
<evidence type="ECO:0000256" key="5">
    <source>
        <dbReference type="ARBA" id="ARBA00022989"/>
    </source>
</evidence>
<evidence type="ECO:0000313" key="10">
    <source>
        <dbReference type="Proteomes" id="UP001500218"/>
    </source>
</evidence>
<feature type="transmembrane region" description="Helical" evidence="7">
    <location>
        <begin position="12"/>
        <end position="31"/>
    </location>
</feature>
<feature type="transmembrane region" description="Helical" evidence="7">
    <location>
        <begin position="135"/>
        <end position="156"/>
    </location>
</feature>
<keyword evidence="3" id="KW-1003">Cell membrane</keyword>
<evidence type="ECO:0000256" key="7">
    <source>
        <dbReference type="RuleBase" id="RU363032"/>
    </source>
</evidence>
<dbReference type="InterPro" id="IPR035906">
    <property type="entry name" value="MetI-like_sf"/>
</dbReference>
<dbReference type="InterPro" id="IPR000515">
    <property type="entry name" value="MetI-like"/>
</dbReference>
<keyword evidence="10" id="KW-1185">Reference proteome</keyword>
<organism evidence="9 10">
    <name type="scientific">Luedemannella flava</name>
    <dbReference type="NCBI Taxonomy" id="349316"/>
    <lineage>
        <taxon>Bacteria</taxon>
        <taxon>Bacillati</taxon>
        <taxon>Actinomycetota</taxon>
        <taxon>Actinomycetes</taxon>
        <taxon>Micromonosporales</taxon>
        <taxon>Micromonosporaceae</taxon>
        <taxon>Luedemannella</taxon>
    </lineage>
</organism>
<keyword evidence="4 7" id="KW-0812">Transmembrane</keyword>
<evidence type="ECO:0000256" key="6">
    <source>
        <dbReference type="ARBA" id="ARBA00023136"/>
    </source>
</evidence>
<protein>
    <submittedName>
        <fullName evidence="9">ABC transporter permease</fullName>
    </submittedName>
</protein>
<keyword evidence="2 7" id="KW-0813">Transport</keyword>
<gene>
    <name evidence="9" type="ORF">GCM10009682_01110</name>
</gene>
<evidence type="ECO:0000259" key="8">
    <source>
        <dbReference type="PROSITE" id="PS50928"/>
    </source>
</evidence>